<evidence type="ECO:0000313" key="2">
    <source>
        <dbReference type="EMBL" id="ABJ06594.1"/>
    </source>
</evidence>
<dbReference type="InterPro" id="IPR050909">
    <property type="entry name" value="Bact_Autotransporter_VF"/>
</dbReference>
<dbReference type="eggNOG" id="COG3210">
    <property type="taxonomic scope" value="Bacteria"/>
</dbReference>
<dbReference type="SMART" id="SM00912">
    <property type="entry name" value="Haemagg_act"/>
    <property type="match status" value="1"/>
</dbReference>
<proteinExistence type="predicted"/>
<gene>
    <name evidence="2" type="ordered locus">RPE_2657</name>
</gene>
<dbReference type="InterPro" id="IPR011050">
    <property type="entry name" value="Pectin_lyase_fold/virulence"/>
</dbReference>
<dbReference type="eggNOG" id="COG1511">
    <property type="taxonomic scope" value="Bacteria"/>
</dbReference>
<dbReference type="SUPFAM" id="SSF51126">
    <property type="entry name" value="Pectin lyase-like"/>
    <property type="match status" value="1"/>
</dbReference>
<dbReference type="PANTHER" id="PTHR12338:SF5">
    <property type="entry name" value="ANTIGEN 43-RELATED"/>
    <property type="match status" value="1"/>
</dbReference>
<evidence type="ECO:0000259" key="1">
    <source>
        <dbReference type="SMART" id="SM00912"/>
    </source>
</evidence>
<dbReference type="EMBL" id="CP000463">
    <property type="protein sequence ID" value="ABJ06594.1"/>
    <property type="molecule type" value="Genomic_DNA"/>
</dbReference>
<dbReference type="InterPro" id="IPR008638">
    <property type="entry name" value="FhaB/CdiA-like_TPS"/>
</dbReference>
<protein>
    <submittedName>
        <fullName evidence="2">Filamentous haemagglutinin family outer membrane protein</fullName>
    </submittedName>
</protein>
<dbReference type="InterPro" id="IPR012334">
    <property type="entry name" value="Pectin_lyas_fold"/>
</dbReference>
<dbReference type="NCBIfam" id="TIGR01901">
    <property type="entry name" value="adhes_NPXG"/>
    <property type="match status" value="1"/>
</dbReference>
<dbReference type="STRING" id="316055.RPE_2657"/>
<dbReference type="PANTHER" id="PTHR12338">
    <property type="entry name" value="AUTOTRANSPORTER"/>
    <property type="match status" value="1"/>
</dbReference>
<accession>Q07N90</accession>
<dbReference type="OrthoDB" id="1776524at2"/>
<dbReference type="Gene3D" id="2.160.20.10">
    <property type="entry name" value="Single-stranded right-handed beta-helix, Pectin lyase-like"/>
    <property type="match status" value="1"/>
</dbReference>
<feature type="domain" description="Filamentous haemagglutinin FhaB/tRNA nuclease CdiA-like TPS" evidence="1">
    <location>
        <begin position="129"/>
        <end position="246"/>
    </location>
</feature>
<dbReference type="HOGENOM" id="CLU_000163_1_0_5"/>
<dbReference type="InterPro" id="IPR021026">
    <property type="entry name" value="Filamn_hemagglutn_DUF3739"/>
</dbReference>
<organism evidence="2">
    <name type="scientific">Rhodopseudomonas palustris (strain BisA53)</name>
    <dbReference type="NCBI Taxonomy" id="316055"/>
    <lineage>
        <taxon>Bacteria</taxon>
        <taxon>Pseudomonadati</taxon>
        <taxon>Pseudomonadota</taxon>
        <taxon>Alphaproteobacteria</taxon>
        <taxon>Hyphomicrobiales</taxon>
        <taxon>Nitrobacteraceae</taxon>
        <taxon>Rhodopseudomonas</taxon>
    </lineage>
</organism>
<dbReference type="KEGG" id="rpe:RPE_2657"/>
<reference evidence="2" key="1">
    <citation type="submission" date="2006-09" db="EMBL/GenBank/DDBJ databases">
        <title>Complete sequence of Rhodopseudomonas palustris BisA53.</title>
        <authorList>
            <consortium name="US DOE Joint Genome Institute"/>
            <person name="Copeland A."/>
            <person name="Lucas S."/>
            <person name="Lapidus A."/>
            <person name="Barry K."/>
            <person name="Detter J.C."/>
            <person name="Glavina del Rio T."/>
            <person name="Hammon N."/>
            <person name="Israni S."/>
            <person name="Dalin E."/>
            <person name="Tice H."/>
            <person name="Pitluck S."/>
            <person name="Chain P."/>
            <person name="Malfatti S."/>
            <person name="Shin M."/>
            <person name="Vergez L."/>
            <person name="Schmutz J."/>
            <person name="Larimer F."/>
            <person name="Land M."/>
            <person name="Hauser L."/>
            <person name="Pelletier D.A."/>
            <person name="Kyrpides N."/>
            <person name="Kim E."/>
            <person name="Harwood C.S."/>
            <person name="Oda Y."/>
            <person name="Richardson P."/>
        </authorList>
    </citation>
    <scope>NUCLEOTIDE SEQUENCE [LARGE SCALE GENOMIC DNA]</scope>
    <source>
        <strain evidence="2">BisA53</strain>
    </source>
</reference>
<name>Q07N90_RHOP5</name>
<dbReference type="Pfam" id="PF05860">
    <property type="entry name" value="TPS"/>
    <property type="match status" value="1"/>
</dbReference>
<sequence>MSNQTAVQSPVRALSRGARISSRLLRRAALLAGVSSAALLMITPLPSSARALGSSGVVSPVFSATDAAAIGAQQAAAVARQSMSSLTRATQALQAMRGVQAAARAAAAVAPGTVSNGRAGLVPDPRIGSGAAGAANLWVNANLPIESRSGDQTTVTIAQTAPRAVMTWQKFDVGAQTTLVYDQRGNRDWIALNRIDATGVPSRIAGQIKADGTVLIINPNGIIFNGTSQVNVNSLIATTHDLIAAFPTGASPSSTYVQSALQAFYVPPQEDNANTTFLNNGLLPEGTNGILSPATFALGDSRPDLSALRPDYLRTRSVEVQAGALLNANVSGSNDGGYVALMAPQVVNAGTIGTGNGSIHLLAGSTAALTSVSGQTNIVGGLYVPTNFTQLSNGLATIDGTVTNAANGLLVARTGLVNMIGPTLNQLGGIDVTTGVSRRGAITLYGNFGPNGPSNLQVTPKLALGADSVLSIAPAQDGGSITAGALSNDPSYFKNNLQPTITIESNSIVVPNGALIRAPAAALTLSGSDNVVLKAGSVIDLSGMTSAVLPMSSNLLSILVTPNEIADSPLASALVGKTVVLDARLRGTRADGTSWVGSPIVNAAGYADAIPVSIDQVLAGGGSVTLTGGMTLLQEPGSVINVSGGYVTYTGGVMKTTRLIGSDGRLYAIGSADPALAYRVAGGFTVDHARWGIQETYAGLLFNNGHIEPGYVAGSSAGSIIAQAVNPILMGGVVGDVVIGRRQMDSAQGGGSTVQTSLEQLPSGAKLSLTFAQRELSSAVGYTVVLRDGVASAADYDLASFTPETLQWLPRLPGGVFPLFTDALNAANFGSISITGAYDLSMATGAHLAVRPGGSINLANVSTIDGELQAPGGTITLAGFTALYTGSSGSSGQSSYQLAPTPAVVIGPHAVLDVAGRWVNDYGQTAEGLRGAAAIDGGSVSIITYKTSQVVDQTAVLQGSGQGIVVAKDVTQGIILAPGSIIDASSGGYINGSGKVKTGADGLPLGKGGNIALTSYADRGDGGWKIAGAVVAASDITVTNSAGTIVYGVIPTGATYLRTDDPNLPGIDINRFVPTAILGDEYLPDQGNVVLGGAIYAAGFSGGGTFTLQAPTIRIGDNVTTATTYGRAPVNSALAAQLAGRFGMPATDVAQWLTAGGAPGSPTAPGTVVLPSALLSGAGFGGYSITSTYGGLTVTAGSIVAPVQTNLRADASVQTPTGASTRLFATTQLLADGLRKPVDVKLGANSFIYDTVASPRGFLLEDGAHLATEATGNITIVSQGLTRILGSIAAPAGDITVYATGFVAAGVTTNAGLWIGSDAVLDVSGTFLPDPRGTTRSAGQLLDAGDIILASRTTVVEASAQLLLKGSTKTVEASPAGILSGLPHSQLLWSGGGNLLLGFLGSVGTASATSASMYFAGRVDASGGAPGAKGGTFALGGGSIAADTMLRSGTSDQTLFAPNILVEASGTNVAAGFVATPTRLADLGAPTNRAFISADTLNDSGFESVSLISNESIAFVGSVNLRIPGALTLQATSGSIVLLPKASAGALVPVGLQTDIRDYSSPTAESTTVDLDAGYLRLVGSNRTAVRIPSLSVGTLNARAQWIDLQRSLSIGNATAVDLTSSGAIRALPDIYGFEKLDLITGATEFGGAFYAPGNLTLRAAAVFPASNTHFLIESYGSIAGANTLTIRQNGVATAPLSAGGGLYLGAQNIVQAGTLWAPLGKIVLGITDSSQLRPVIGTVSSGAPITPTVSVTLAAGSLTSVSADGLTIPYGQTIDGIAWYAGTYSSGVTAITSPSSKTIDFNTSNLLQQHGAVVDISGGGDVYATEFIRGTGGSRNVLATYQVTPTVGATANDFVTTPQYGDARQVYALVPSYLAPVAAYDSTFATYPYYSGQNAAALTVPGTLSNLTGIAPGTAVRLDGGNGIPAGTYTLLPGMYATLPGAYRVVQVVAAGNPAMRVSATTADGSLLISGRMVNGLTGNSDGGTAIFQLQSNAVWSKYSRVDIASGNSYFAKLALTAGTLVPRLPRDGGVASFGASSSLDLLGTFLAAPATGGRGGVIAISAENILVKAADRDAPATANGYLLLDADQVSSIGAGQVVLGGRVSFTTSGPNTGMEVIDAQAKHVEILTDDQHPLTGASLVLASRSGGLGITIDSGSVIGSSGPADAVDNTAILATAAGDNYGALLRVATGGLVDIFRTFTPNADAATTPGAITIGTDPGTAMPSATGGAVSITAGALTLETSGSVSFGNNVKLQASDYELTGPVVSLGNTGGVTGGIRLSTADFGRFAGARSLRLRSATVFNLYDIGGIALGDAARRIAALTFDGAGFYSAGGSSVISAANIQLINSRGATGSGIGGANGTLTLDASETITDGVGAKSFAGLGNVNWNAGQAVIFTGAGTTDSGPMAAAALTFNVGGASIVNGGAGYTSAPTVTISGGGGSGATATATLGVVGFTMAVAGVGSGLTDGAPVTLTSATGSGFVGTAIVTGGVLRGIKIVNPGTGYTSVTAVKVGGTTVTGVTASLGVADVTITNPGSGYSGIPNVSFSGGGGNGATAQALGRVTGVNLTNKGDGYIGTPVVTVTGGGGSGTSIGATAAGGVVTGLTLNTGGTGYSSLPTITVSGAVPTNFNLTAPQVLVSNGASQNGTGDAQANHSISTAGAITLRQGAGAGLAVSANDFGGSLSLTGSRISDGGVIIARSGKITLTATAGDVELTGNAVIDAAGSAFTIVDHTTFAPGGSVKLLANSGSVVVGAGAEVDVSAAGLGYAGTLAIETADSGTALLLGELKGNAAFGDLGGSLSINAGHLAGQLPWSSFTGFFGIALGHGDIQVARGTTLTSREVQLTANDGSIIIDGTIDARAPGGGGIALYGAGLAGTGGTRSGGVSVNAGALLDVSHLRDDPANPRYASTSTQIPNGGTITLGTTGTPDGTTNSTYGNENVQPAGSGRIYVDSRAVLNLSGDLTNRAARNGELHLRAPVLANNTVNVSFNGLVVGASSVALDAYATWSTTDNSTGAKHFDGIIDPAGWYKPNGAMVDGTWTQMTALGTATLSGTTLGGFASAPTSIVLTGGGGSGATATATVGLDDAVLVITDGGVYTSRNDTERPTIAISGGGGTGARGKASMGINSITITDGGSGYDPNNPPTVSFLPSGDPWGLNRNAKGIAIVDAGGHITGVTITDPGRGFFTGTDFGTFTIPAPTIGSAAQGMIDTVKVTGVTVNSFIENCCSAGSGYTSAPTVTFNGGAVAPGQQGASPAQVALQIKGLTVTSPGAGYTSPPTGFVVTRADGSTATGMVTFALGNTNAVQTNGVISAGSIVLVGSGSFTPISGLINTDHRDFYQTTLAGFVQNLFAGNAAAIKSNSFSSVDAALVHLRPEIALVNPDSAVNKGNITVASNWNLGAGSVVSTTAMTANLTYRTAAKEAGTLTLRAVNDINVKATISDGFFVTAGNGTALVSSIVANSPANSPRFTVLTGNTYERNTTTTADVMPATIDTRGSFSYDFVAGAAGLGSSVVAPSANPDLVVQDAPAGSGNITIDGHTTYRSLSTGASLAYIPTLVRTGTGSIQFAAAGDVKWLDQLAPAAVYTGGRALGGSEFPSAADFTKPTVNLTTLNWTGLVTHPVWSIDGGAVTIDAGGSIVGIEAPLPDVPGANGSQFGIANGFTGKMWSAWYYRSGKSNGTNAPFSGSGNLQTSTWVNFGSFQGVGALGGGDVVLRAGGDVTDLAVGLPETIVVSGGKLAASPPVMNYYGGGDLIVRAGGDLNSSTFLVGRGNGDIRIDGAVQVTARNPITGLRTTAPANISGTNAVGTVDLPLLLAVQDGFIDLTSGGSITLGGIFDPAAILSFATTPLAGNAVFTSYGVTLPGTPFTSGSGVSLTTRTGDLAVADLGLTTKIIFGRSASGTENAAWPANVEMSALMGDITLARTNANSTWPALSPSTTGGLQILAGGSVQLLGIDMPDPNTSVTQYIGGAAVTLAGGAYVSPLGIPLANLKAALHDKDTEPSFVIAGSDIIGLSSNTTITNMRVIEPALIGAGRNISNFTFVGQNNSADDVTSVIAGQDMKNDSITLYGPGSLVLSSGRDMGPFQQSQLTSTNTSYRGVLAIGDGRNAPLNSNGQTLAVKSYLPARSADITLLFGVGAGVDYASAIAFYVNPANTGSGGIDLLDDIAHQLGQPRQSAWARFQNLPAARQQLLVQHAFVDFLGQVARDYKNPASLYYGQYQRAYDAIATLFPAALGYPSERGGNSNITTGKLNIAQSLIQTQLGSDITVLGPGGGIVAGTSGRDILKQNQQGIVTTAGGSIGIFTNDDIRVNQSRITTAQGGDIDIFVANGDIDAGSGPKTLISNPVIQPICNVNGFCRVNPNGLVTGAGIAALVTLPSQDPRKSNVTLAAPRGIIDLGAAGIRAGGDITLVATRILNSYNVQAGGVVIGMPTLPAINIGALTTASNATAATQQGAAPAARSNDRPSIIIVEVLGYGGGGGNEPEPAPKDEPYTIKKKQSYNTDSPLQVVGLGELNAEQRKRLVEDGAGAAKDGAPPR</sequence>
<dbReference type="Pfam" id="PF12545">
    <property type="entry name" value="DUF3739"/>
    <property type="match status" value="1"/>
</dbReference>